<accession>A0AAP0QM14</accession>
<dbReference type="AlphaFoldDB" id="A0AAP0QM14"/>
<organism evidence="2 3">
    <name type="scientific">Citrus x changshan-huyou</name>
    <dbReference type="NCBI Taxonomy" id="2935761"/>
    <lineage>
        <taxon>Eukaryota</taxon>
        <taxon>Viridiplantae</taxon>
        <taxon>Streptophyta</taxon>
        <taxon>Embryophyta</taxon>
        <taxon>Tracheophyta</taxon>
        <taxon>Spermatophyta</taxon>
        <taxon>Magnoliopsida</taxon>
        <taxon>eudicotyledons</taxon>
        <taxon>Gunneridae</taxon>
        <taxon>Pentapetalae</taxon>
        <taxon>rosids</taxon>
        <taxon>malvids</taxon>
        <taxon>Sapindales</taxon>
        <taxon>Rutaceae</taxon>
        <taxon>Aurantioideae</taxon>
        <taxon>Citrus</taxon>
    </lineage>
</organism>
<reference evidence="2 3" key="1">
    <citation type="submission" date="2024-05" db="EMBL/GenBank/DDBJ databases">
        <title>Haplotype-resolved chromosome-level genome assembly of Huyou (Citrus changshanensis).</title>
        <authorList>
            <person name="Miao C."/>
            <person name="Chen W."/>
            <person name="Wu Y."/>
            <person name="Wang L."/>
            <person name="Zhao S."/>
            <person name="Grierson D."/>
            <person name="Xu C."/>
            <person name="Chen K."/>
        </authorList>
    </citation>
    <scope>NUCLEOTIDE SEQUENCE [LARGE SCALE GENOMIC DNA]</scope>
    <source>
        <strain evidence="2">01-14</strain>
        <tissue evidence="2">Leaf</tissue>
    </source>
</reference>
<gene>
    <name evidence="2" type="ORF">WN944_000563</name>
</gene>
<dbReference type="Proteomes" id="UP001428341">
    <property type="component" value="Unassembled WGS sequence"/>
</dbReference>
<evidence type="ECO:0000313" key="2">
    <source>
        <dbReference type="EMBL" id="KAK9208209.1"/>
    </source>
</evidence>
<name>A0AAP0QM14_9ROSI</name>
<proteinExistence type="predicted"/>
<protein>
    <submittedName>
        <fullName evidence="2">Uncharacterized protein</fullName>
    </submittedName>
</protein>
<dbReference type="EMBL" id="JBCGBO010000004">
    <property type="protein sequence ID" value="KAK9208209.1"/>
    <property type="molecule type" value="Genomic_DNA"/>
</dbReference>
<evidence type="ECO:0000313" key="3">
    <source>
        <dbReference type="Proteomes" id="UP001428341"/>
    </source>
</evidence>
<feature type="region of interest" description="Disordered" evidence="1">
    <location>
        <begin position="519"/>
        <end position="551"/>
    </location>
</feature>
<sequence>MNITKSADNFQPMLKESIDRFLCEYSKGSSDFSNITSIFSRLLQNLPDPSVEYVWFYSALNFYSSDFTSLHSLKQVLAVKDLFQLLVSCSSSCNVVKKVALLAPVIYELCHLVIDKKEVYEEVEGLLEGIVSYISIFCGSEVEQDDRILDPNLNCCFVDLVRVWVVSKVGENCDFRENLRLFLPIVSDKVRDNVCVGCKVGQLAGVVMCEAFWLRLCLKFGLGSLREELAKDLRDCAVQMIAGFRSHYFLDGILRMLLEPALPVSSLLHSEDFCLLVSVDKDRFWKSYMLANKGCGDEVCLRQIVYDAVLTVEYSFLIPRKEVQLPYKNLKNFAVRWLLVLDNALQSARDNNDQAKVTSYTNAFSKSRLPSELIKWVSRQTAMGGKMSTPNLSTPITLIKWLLIVEDLGVRVFDCDISKIHAKALICKSRVESELPIFMPNGKLNDYHFFHTNNETRRHDKVDDDLEMVDFVDTEFSDSSGLMKPIAVGGTKKRKEGRNIEDKPPVKFFKCHFHENTMSDKFSPLGNDNGLSGGSEVENSASDEDMEDMKQ</sequence>
<comment type="caution">
    <text evidence="2">The sequence shown here is derived from an EMBL/GenBank/DDBJ whole genome shotgun (WGS) entry which is preliminary data.</text>
</comment>
<evidence type="ECO:0000256" key="1">
    <source>
        <dbReference type="SAM" id="MobiDB-lite"/>
    </source>
</evidence>
<dbReference type="PANTHER" id="PTHR35505">
    <property type="entry name" value="OS01G0600300 PROTEIN"/>
    <property type="match status" value="1"/>
</dbReference>
<feature type="compositionally biased region" description="Acidic residues" evidence="1">
    <location>
        <begin position="541"/>
        <end position="551"/>
    </location>
</feature>
<dbReference type="PANTHER" id="PTHR35505:SF1">
    <property type="entry name" value="SNF2 DOMAIN PROTEIN"/>
    <property type="match status" value="1"/>
</dbReference>
<keyword evidence="3" id="KW-1185">Reference proteome</keyword>